<evidence type="ECO:0000256" key="7">
    <source>
        <dbReference type="SAM" id="MobiDB-lite"/>
    </source>
</evidence>
<dbReference type="Proteomes" id="UP001597365">
    <property type="component" value="Unassembled WGS sequence"/>
</dbReference>
<sequence>MILDLFAGPGGWSTGLRTLGLTDIGLEWDAAACATRAAAGHLTVRCDVAQYPTAPFAGRVTGLIASPPCQAWSRAGKGLGLKDQPLVHQAVHDLAHGRDTRPALLEQCRDARSLLAAEPMRWLYDLRPEWVAMEEVPDVLPLFRHIAEILRGWGYSAWCGVLNAADYGVPQTRRRAILIASRVRTVAPPEPTHSQHGEEPSLFGPGRPRWVSMAEALGWGATDRVSPTVTAGGGKTGGAEPFPTQARQALLDAQHRGAWVLHTNRNQQPDGSRQTTDPHGSPAPVFTSKSGGQWVLKRPATTVCATDRIAPPGHRDRSPGGESQFASPDTVRITQAEAAVLQSFPADYLWQGTKTKQFEQIGNAMPPLLAAHVAAAATGLPAPAAAPAEGRAA</sequence>
<name>A0ABW4PNZ8_9ACTN</name>
<dbReference type="InterPro" id="IPR050390">
    <property type="entry name" value="C5-Methyltransferase"/>
</dbReference>
<dbReference type="EMBL" id="JBHUFU010000015">
    <property type="protein sequence ID" value="MFD1832438.1"/>
    <property type="molecule type" value="Genomic_DNA"/>
</dbReference>
<keyword evidence="2 6" id="KW-0489">Methyltransferase</keyword>
<dbReference type="Gene3D" id="3.90.120.10">
    <property type="entry name" value="DNA Methylase, subunit A, domain 2"/>
    <property type="match status" value="1"/>
</dbReference>
<reference evidence="9" key="1">
    <citation type="journal article" date="2019" name="Int. J. Syst. Evol. Microbiol.">
        <title>The Global Catalogue of Microorganisms (GCM) 10K type strain sequencing project: providing services to taxonomists for standard genome sequencing and annotation.</title>
        <authorList>
            <consortium name="The Broad Institute Genomics Platform"/>
            <consortium name="The Broad Institute Genome Sequencing Center for Infectious Disease"/>
            <person name="Wu L."/>
            <person name="Ma J."/>
        </authorList>
    </citation>
    <scope>NUCLEOTIDE SEQUENCE [LARGE SCALE GENOMIC DNA]</scope>
    <source>
        <strain evidence="9">CGMCC 4.7455</strain>
    </source>
</reference>
<dbReference type="Pfam" id="PF00145">
    <property type="entry name" value="DNA_methylase"/>
    <property type="match status" value="2"/>
</dbReference>
<dbReference type="Gene3D" id="3.40.50.150">
    <property type="entry name" value="Vaccinia Virus protein VP39"/>
    <property type="match status" value="1"/>
</dbReference>
<dbReference type="GO" id="GO:0032259">
    <property type="term" value="P:methylation"/>
    <property type="evidence" value="ECO:0007669"/>
    <property type="project" value="UniProtKB-KW"/>
</dbReference>
<evidence type="ECO:0000256" key="1">
    <source>
        <dbReference type="ARBA" id="ARBA00011975"/>
    </source>
</evidence>
<evidence type="ECO:0000256" key="2">
    <source>
        <dbReference type="ARBA" id="ARBA00022603"/>
    </source>
</evidence>
<gene>
    <name evidence="8" type="ORF">ACFSJS_22725</name>
</gene>
<evidence type="ECO:0000256" key="5">
    <source>
        <dbReference type="ARBA" id="ARBA00022747"/>
    </source>
</evidence>
<organism evidence="8 9">
    <name type="scientific">Streptomyces desertarenae</name>
    <dbReference type="NCBI Taxonomy" id="2666184"/>
    <lineage>
        <taxon>Bacteria</taxon>
        <taxon>Bacillati</taxon>
        <taxon>Actinomycetota</taxon>
        <taxon>Actinomycetes</taxon>
        <taxon>Kitasatosporales</taxon>
        <taxon>Streptomycetaceae</taxon>
        <taxon>Streptomyces</taxon>
    </lineage>
</organism>
<dbReference type="PANTHER" id="PTHR10629:SF52">
    <property type="entry name" value="DNA (CYTOSINE-5)-METHYLTRANSFERASE 1"/>
    <property type="match status" value="1"/>
</dbReference>
<accession>A0ABW4PNZ8</accession>
<feature type="compositionally biased region" description="Polar residues" evidence="7">
    <location>
        <begin position="265"/>
        <end position="278"/>
    </location>
</feature>
<feature type="active site" evidence="6">
    <location>
        <position position="69"/>
    </location>
</feature>
<protein>
    <recommendedName>
        <fullName evidence="1">DNA (cytosine-5-)-methyltransferase</fullName>
        <ecNumber evidence="1">2.1.1.37</ecNumber>
    </recommendedName>
</protein>
<evidence type="ECO:0000256" key="3">
    <source>
        <dbReference type="ARBA" id="ARBA00022679"/>
    </source>
</evidence>
<dbReference type="GO" id="GO:0003886">
    <property type="term" value="F:DNA (cytosine-5-)-methyltransferase activity"/>
    <property type="evidence" value="ECO:0007669"/>
    <property type="project" value="UniProtKB-EC"/>
</dbReference>
<keyword evidence="5" id="KW-0680">Restriction system</keyword>
<comment type="caution">
    <text evidence="8">The sequence shown here is derived from an EMBL/GenBank/DDBJ whole genome shotgun (WGS) entry which is preliminary data.</text>
</comment>
<evidence type="ECO:0000313" key="8">
    <source>
        <dbReference type="EMBL" id="MFD1832438.1"/>
    </source>
</evidence>
<dbReference type="SUPFAM" id="SSF53335">
    <property type="entry name" value="S-adenosyl-L-methionine-dependent methyltransferases"/>
    <property type="match status" value="1"/>
</dbReference>
<feature type="region of interest" description="Disordered" evidence="7">
    <location>
        <begin position="307"/>
        <end position="329"/>
    </location>
</feature>
<dbReference type="InterPro" id="IPR029063">
    <property type="entry name" value="SAM-dependent_MTases_sf"/>
</dbReference>
<dbReference type="PRINTS" id="PR00105">
    <property type="entry name" value="C5METTRFRASE"/>
</dbReference>
<keyword evidence="4 6" id="KW-0949">S-adenosyl-L-methionine</keyword>
<keyword evidence="9" id="KW-1185">Reference proteome</keyword>
<dbReference type="RefSeq" id="WP_380903342.1">
    <property type="nucleotide sequence ID" value="NZ_JBHUFU010000015.1"/>
</dbReference>
<feature type="region of interest" description="Disordered" evidence="7">
    <location>
        <begin position="265"/>
        <end position="291"/>
    </location>
</feature>
<dbReference type="PANTHER" id="PTHR10629">
    <property type="entry name" value="CYTOSINE-SPECIFIC METHYLTRANSFERASE"/>
    <property type="match status" value="1"/>
</dbReference>
<evidence type="ECO:0000256" key="4">
    <source>
        <dbReference type="ARBA" id="ARBA00022691"/>
    </source>
</evidence>
<evidence type="ECO:0000256" key="6">
    <source>
        <dbReference type="PROSITE-ProRule" id="PRU01016"/>
    </source>
</evidence>
<dbReference type="PROSITE" id="PS51679">
    <property type="entry name" value="SAM_MT_C5"/>
    <property type="match status" value="1"/>
</dbReference>
<proteinExistence type="inferred from homology"/>
<keyword evidence="3 6" id="KW-0808">Transferase</keyword>
<evidence type="ECO:0000313" key="9">
    <source>
        <dbReference type="Proteomes" id="UP001597365"/>
    </source>
</evidence>
<comment type="similarity">
    <text evidence="6">Belongs to the class I-like SAM-binding methyltransferase superfamily. C5-methyltransferase family.</text>
</comment>
<dbReference type="EC" id="2.1.1.37" evidence="1"/>
<dbReference type="InterPro" id="IPR001525">
    <property type="entry name" value="C5_MeTfrase"/>
</dbReference>